<feature type="transmembrane region" description="Helical" evidence="8">
    <location>
        <begin position="143"/>
        <end position="159"/>
    </location>
</feature>
<feature type="transmembrane region" description="Helical" evidence="8">
    <location>
        <begin position="299"/>
        <end position="318"/>
    </location>
</feature>
<feature type="transmembrane region" description="Helical" evidence="8">
    <location>
        <begin position="208"/>
        <end position="230"/>
    </location>
</feature>
<evidence type="ECO:0000313" key="10">
    <source>
        <dbReference type="Proteomes" id="UP000242687"/>
    </source>
</evidence>
<evidence type="ECO:0000256" key="6">
    <source>
        <dbReference type="ARBA" id="ARBA00022989"/>
    </source>
</evidence>
<feature type="transmembrane region" description="Helical" evidence="8">
    <location>
        <begin position="330"/>
        <end position="350"/>
    </location>
</feature>
<organism evidence="9 10">
    <name type="scientific">Mucilaginibacter auburnensis</name>
    <dbReference type="NCBI Taxonomy" id="1457233"/>
    <lineage>
        <taxon>Bacteria</taxon>
        <taxon>Pseudomonadati</taxon>
        <taxon>Bacteroidota</taxon>
        <taxon>Sphingobacteriia</taxon>
        <taxon>Sphingobacteriales</taxon>
        <taxon>Sphingobacteriaceae</taxon>
        <taxon>Mucilaginibacter</taxon>
    </lineage>
</organism>
<keyword evidence="6 8" id="KW-1133">Transmembrane helix</keyword>
<dbReference type="OrthoDB" id="9123883at2"/>
<sequence>MPHPRYLRNLDSLIAAILGFVVIQLYTAYSGIGVSPDSIMYASAARSLVSEGALITFNGIPLVDFPVFYPSFLATIMFVTGVDPFTYGPILNGLMFATLLYLCGWIVQRFTATTHLYKCLLLVAIMLSPALLQIYTYLWSETLFILLSVVFMVIFRKYMLTRELKWLVLAGFVAAVSTITRYAGVTIIGTGCFLLLFDRNLELKRKVIHIINYSVVACSLLVLNLMRNALLTKTMTGPREPSITPFNENLYYFGTVMAEWLHIDTIYYQTVASPLAWVILLVLTGMLIYQLIRGRMSSYENIALTFGLIYGLFIIISSTFSRYERINPRLLSPMVIPLIWSLTSWVLTAFRNVRFDTRKKRIINWVFTLVMVVFIANEAYADGDRYHDQKDYGNPGYTDDTWNLSKFVTFLKANKHIYKPGIPIYSDAHEAAYFTSGIRCNNLPHRFFPNKIADFYKVKHYYLIWFTKLENPELINLQHIQERQKLIKLYDFGDEGAIYEMRPEMQ</sequence>
<keyword evidence="7 8" id="KW-0472">Membrane</keyword>
<feature type="transmembrane region" description="Helical" evidence="8">
    <location>
        <begin position="274"/>
        <end position="292"/>
    </location>
</feature>
<dbReference type="GO" id="GO:0009103">
    <property type="term" value="P:lipopolysaccharide biosynthetic process"/>
    <property type="evidence" value="ECO:0007669"/>
    <property type="project" value="UniProtKB-ARBA"/>
</dbReference>
<feature type="transmembrane region" description="Helical" evidence="8">
    <location>
        <begin position="166"/>
        <end position="196"/>
    </location>
</feature>
<evidence type="ECO:0000256" key="1">
    <source>
        <dbReference type="ARBA" id="ARBA00004651"/>
    </source>
</evidence>
<dbReference type="PANTHER" id="PTHR33908">
    <property type="entry name" value="MANNOSYLTRANSFERASE YKCB-RELATED"/>
    <property type="match status" value="1"/>
</dbReference>
<keyword evidence="10" id="KW-1185">Reference proteome</keyword>
<evidence type="ECO:0000313" key="9">
    <source>
        <dbReference type="EMBL" id="PJJ84839.1"/>
    </source>
</evidence>
<dbReference type="EMBL" id="PGFJ01000001">
    <property type="protein sequence ID" value="PJJ84839.1"/>
    <property type="molecule type" value="Genomic_DNA"/>
</dbReference>
<evidence type="ECO:0000256" key="7">
    <source>
        <dbReference type="ARBA" id="ARBA00023136"/>
    </source>
</evidence>
<feature type="transmembrane region" description="Helical" evidence="8">
    <location>
        <begin position="85"/>
        <end position="107"/>
    </location>
</feature>
<evidence type="ECO:0000256" key="8">
    <source>
        <dbReference type="SAM" id="Phobius"/>
    </source>
</evidence>
<feature type="transmembrane region" description="Helical" evidence="8">
    <location>
        <begin position="362"/>
        <end position="380"/>
    </location>
</feature>
<gene>
    <name evidence="9" type="ORF">CLV57_1861</name>
</gene>
<evidence type="ECO:0000256" key="3">
    <source>
        <dbReference type="ARBA" id="ARBA00022676"/>
    </source>
</evidence>
<evidence type="ECO:0000256" key="2">
    <source>
        <dbReference type="ARBA" id="ARBA00022475"/>
    </source>
</evidence>
<accession>A0A2H9VVM5</accession>
<feature type="transmembrane region" description="Helical" evidence="8">
    <location>
        <begin position="53"/>
        <end position="79"/>
    </location>
</feature>
<comment type="subcellular location">
    <subcellularLocation>
        <location evidence="1">Cell membrane</location>
        <topology evidence="1">Multi-pass membrane protein</topology>
    </subcellularLocation>
</comment>
<feature type="transmembrane region" description="Helical" evidence="8">
    <location>
        <begin position="119"/>
        <end position="137"/>
    </location>
</feature>
<reference evidence="9 10" key="1">
    <citation type="submission" date="2017-11" db="EMBL/GenBank/DDBJ databases">
        <title>Genomic Encyclopedia of Archaeal and Bacterial Type Strains, Phase II (KMG-II): From Individual Species to Whole Genera.</title>
        <authorList>
            <person name="Goeker M."/>
        </authorList>
    </citation>
    <scope>NUCLEOTIDE SEQUENCE [LARGE SCALE GENOMIC DNA]</scope>
    <source>
        <strain evidence="9 10">DSM 28175</strain>
    </source>
</reference>
<keyword evidence="2" id="KW-1003">Cell membrane</keyword>
<keyword evidence="4" id="KW-0808">Transferase</keyword>
<dbReference type="GO" id="GO:0005886">
    <property type="term" value="C:plasma membrane"/>
    <property type="evidence" value="ECO:0007669"/>
    <property type="project" value="UniProtKB-SubCell"/>
</dbReference>
<dbReference type="PANTHER" id="PTHR33908:SF11">
    <property type="entry name" value="MEMBRANE PROTEIN"/>
    <property type="match status" value="1"/>
</dbReference>
<dbReference type="AlphaFoldDB" id="A0A2H9VVM5"/>
<protein>
    <recommendedName>
        <fullName evidence="11">Dolichyl-phosphate-mannose-protein mannosyltransferase</fullName>
    </recommendedName>
</protein>
<keyword evidence="3" id="KW-0328">Glycosyltransferase</keyword>
<evidence type="ECO:0008006" key="11">
    <source>
        <dbReference type="Google" id="ProtNLM"/>
    </source>
</evidence>
<name>A0A2H9VVM5_9SPHI</name>
<feature type="transmembrane region" description="Helical" evidence="8">
    <location>
        <begin position="12"/>
        <end position="32"/>
    </location>
</feature>
<dbReference type="Proteomes" id="UP000242687">
    <property type="component" value="Unassembled WGS sequence"/>
</dbReference>
<evidence type="ECO:0000256" key="5">
    <source>
        <dbReference type="ARBA" id="ARBA00022692"/>
    </source>
</evidence>
<dbReference type="GO" id="GO:0016763">
    <property type="term" value="F:pentosyltransferase activity"/>
    <property type="evidence" value="ECO:0007669"/>
    <property type="project" value="TreeGrafter"/>
</dbReference>
<dbReference type="RefSeq" id="WP_100341015.1">
    <property type="nucleotide sequence ID" value="NZ_PGFJ01000001.1"/>
</dbReference>
<comment type="caution">
    <text evidence="9">The sequence shown here is derived from an EMBL/GenBank/DDBJ whole genome shotgun (WGS) entry which is preliminary data.</text>
</comment>
<dbReference type="InterPro" id="IPR050297">
    <property type="entry name" value="LipidA_mod_glycosyltrf_83"/>
</dbReference>
<keyword evidence="5 8" id="KW-0812">Transmembrane</keyword>
<proteinExistence type="predicted"/>
<evidence type="ECO:0000256" key="4">
    <source>
        <dbReference type="ARBA" id="ARBA00022679"/>
    </source>
</evidence>